<organism evidence="1">
    <name type="scientific">marine sediment metagenome</name>
    <dbReference type="NCBI Taxonomy" id="412755"/>
    <lineage>
        <taxon>unclassified sequences</taxon>
        <taxon>metagenomes</taxon>
        <taxon>ecological metagenomes</taxon>
    </lineage>
</organism>
<dbReference type="AlphaFoldDB" id="A0A0F9QRI6"/>
<gene>
    <name evidence="1" type="ORF">LCGC14_0741860</name>
</gene>
<dbReference type="EMBL" id="LAZR01001754">
    <property type="protein sequence ID" value="KKN39612.1"/>
    <property type="molecule type" value="Genomic_DNA"/>
</dbReference>
<accession>A0A0F9QRI6</accession>
<proteinExistence type="predicted"/>
<sequence>MASFEELKNKMMAAIQGLERTVMEGKTPPTTPQEIPEIFSEYTGTARKGLRTALWIARRYNLIPQQSPLRQVWYAFIKLTLQKINEARSAAGLKRIEGKENTYYGALGDIIGATDLWYSDFNILNDPAGFQYPDTFSYAILFPNVMIALEKESYYGAFKKFCDLLGLTLYAGGGNPSKSASETVAKKVHDIFPNDRLKIYTISDYDPAGFSIANVFKDHMKLYLDRFNQDVDSDRVAPYPEHYTPDELSRSIYTVSKDNLKIWNEGIAKSTRDAAGLGQTEGMEVESLPASLLPSQIPSGMNATDGVGGARMRVILFDKLIEDFDLSDSLKKFMDRYFFISPDSEASTIIDNNSGISKINDRAWDMYYKIENIGKKLRKELESDEEELGNEIRDWRDEEVESWINDSSKVDTFEDALKRAIIRNEGQTDFSYRFRRTFPNLPNNFREWETPLKTKDKIQEQEDYINKLLEELDERIDSIDIEPDYEEEQDYE</sequence>
<dbReference type="InterPro" id="IPR036078">
    <property type="entry name" value="Spo11/TopoVI_A_sf"/>
</dbReference>
<name>A0A0F9QRI6_9ZZZZ</name>
<dbReference type="GO" id="GO:0005694">
    <property type="term" value="C:chromosome"/>
    <property type="evidence" value="ECO:0007669"/>
    <property type="project" value="InterPro"/>
</dbReference>
<dbReference type="GO" id="GO:0003677">
    <property type="term" value="F:DNA binding"/>
    <property type="evidence" value="ECO:0007669"/>
    <property type="project" value="InterPro"/>
</dbReference>
<comment type="caution">
    <text evidence="1">The sequence shown here is derived from an EMBL/GenBank/DDBJ whole genome shotgun (WGS) entry which is preliminary data.</text>
</comment>
<protein>
    <submittedName>
        <fullName evidence="1">Uncharacterized protein</fullName>
    </submittedName>
</protein>
<dbReference type="SUPFAM" id="SSF56726">
    <property type="entry name" value="DNA topoisomerase IV, alpha subunit"/>
    <property type="match status" value="1"/>
</dbReference>
<reference evidence="1" key="1">
    <citation type="journal article" date="2015" name="Nature">
        <title>Complex archaea that bridge the gap between prokaryotes and eukaryotes.</title>
        <authorList>
            <person name="Spang A."/>
            <person name="Saw J.H."/>
            <person name="Jorgensen S.L."/>
            <person name="Zaremba-Niedzwiedzka K."/>
            <person name="Martijn J."/>
            <person name="Lind A.E."/>
            <person name="van Eijk R."/>
            <person name="Schleper C."/>
            <person name="Guy L."/>
            <person name="Ettema T.J."/>
        </authorList>
    </citation>
    <scope>NUCLEOTIDE SEQUENCE</scope>
</reference>
<evidence type="ECO:0000313" key="1">
    <source>
        <dbReference type="EMBL" id="KKN39612.1"/>
    </source>
</evidence>